<accession>A0A444Y560</accession>
<organism evidence="1 2">
    <name type="scientific">Arachis hypogaea</name>
    <name type="common">Peanut</name>
    <dbReference type="NCBI Taxonomy" id="3818"/>
    <lineage>
        <taxon>Eukaryota</taxon>
        <taxon>Viridiplantae</taxon>
        <taxon>Streptophyta</taxon>
        <taxon>Embryophyta</taxon>
        <taxon>Tracheophyta</taxon>
        <taxon>Spermatophyta</taxon>
        <taxon>Magnoliopsida</taxon>
        <taxon>eudicotyledons</taxon>
        <taxon>Gunneridae</taxon>
        <taxon>Pentapetalae</taxon>
        <taxon>rosids</taxon>
        <taxon>fabids</taxon>
        <taxon>Fabales</taxon>
        <taxon>Fabaceae</taxon>
        <taxon>Papilionoideae</taxon>
        <taxon>50 kb inversion clade</taxon>
        <taxon>dalbergioids sensu lato</taxon>
        <taxon>Dalbergieae</taxon>
        <taxon>Pterocarpus clade</taxon>
        <taxon>Arachis</taxon>
    </lineage>
</organism>
<name>A0A444Y560_ARAHY</name>
<comment type="caution">
    <text evidence="1">The sequence shown here is derived from an EMBL/GenBank/DDBJ whole genome shotgun (WGS) entry which is preliminary data.</text>
</comment>
<keyword evidence="2" id="KW-1185">Reference proteome</keyword>
<evidence type="ECO:0000313" key="1">
    <source>
        <dbReference type="EMBL" id="RYQ97091.1"/>
    </source>
</evidence>
<proteinExistence type="predicted"/>
<dbReference type="Proteomes" id="UP000289738">
    <property type="component" value="Chromosome B08"/>
</dbReference>
<protein>
    <submittedName>
        <fullName evidence="1">Uncharacterized protein</fullName>
    </submittedName>
</protein>
<reference evidence="1 2" key="1">
    <citation type="submission" date="2019-01" db="EMBL/GenBank/DDBJ databases">
        <title>Sequencing of cultivated peanut Arachis hypogaea provides insights into genome evolution and oil improvement.</title>
        <authorList>
            <person name="Chen X."/>
        </authorList>
    </citation>
    <scope>NUCLEOTIDE SEQUENCE [LARGE SCALE GENOMIC DNA]</scope>
    <source>
        <strain evidence="2">cv. Fuhuasheng</strain>
        <tissue evidence="1">Leaves</tissue>
    </source>
</reference>
<dbReference type="AlphaFoldDB" id="A0A444Y560"/>
<gene>
    <name evidence="1" type="ORF">Ahy_B08g093085</name>
</gene>
<evidence type="ECO:0000313" key="2">
    <source>
        <dbReference type="Proteomes" id="UP000289738"/>
    </source>
</evidence>
<dbReference type="EMBL" id="SDMP01000018">
    <property type="protein sequence ID" value="RYQ97091.1"/>
    <property type="molecule type" value="Genomic_DNA"/>
</dbReference>
<sequence length="125" mass="14211">MISIFTAVGEPDAVENVLREDDDVEPATIADDSNDDIERGYLPYFSTLDLDAMRVEGLLDVQSDFGARDSQDTAGLVEFQFQNNEEVILCVKTYSIHHGVEYKVMESNHDKYYDKCKEFRNNCNG</sequence>